<dbReference type="AlphaFoldDB" id="A0A8T0N0Y4"/>
<dbReference type="EMBL" id="CM029054">
    <property type="protein sequence ID" value="KAG2542012.1"/>
    <property type="molecule type" value="Genomic_DNA"/>
</dbReference>
<proteinExistence type="predicted"/>
<protein>
    <submittedName>
        <fullName evidence="2">Uncharacterized protein</fullName>
    </submittedName>
</protein>
<comment type="caution">
    <text evidence="2">The sequence shown here is derived from an EMBL/GenBank/DDBJ whole genome shotgun (WGS) entry which is preliminary data.</text>
</comment>
<sequence>MHGGRRAAGVAEVVGNKDVAALLDPAHAVCTTQPSRPSSISRQQPSERSLPHRLILLCSIGGSSRVPGRRGGQEPPAPDTEKQGSLTNRRGPSPFLTAPRRAPPPSPPHRNAPRGK</sequence>
<feature type="compositionally biased region" description="Pro residues" evidence="1">
    <location>
        <begin position="101"/>
        <end position="110"/>
    </location>
</feature>
<gene>
    <name evidence="2" type="ORF">PVAP13_9NG671714</name>
</gene>
<reference evidence="2" key="1">
    <citation type="submission" date="2020-05" db="EMBL/GenBank/DDBJ databases">
        <title>WGS assembly of Panicum virgatum.</title>
        <authorList>
            <person name="Lovell J.T."/>
            <person name="Jenkins J."/>
            <person name="Shu S."/>
            <person name="Juenger T.E."/>
            <person name="Schmutz J."/>
        </authorList>
    </citation>
    <scope>NUCLEOTIDE SEQUENCE</scope>
    <source>
        <strain evidence="2">AP13</strain>
    </source>
</reference>
<feature type="compositionally biased region" description="Low complexity" evidence="1">
    <location>
        <begin position="33"/>
        <end position="48"/>
    </location>
</feature>
<evidence type="ECO:0000313" key="2">
    <source>
        <dbReference type="EMBL" id="KAG2542012.1"/>
    </source>
</evidence>
<keyword evidence="3" id="KW-1185">Reference proteome</keyword>
<dbReference type="Proteomes" id="UP000823388">
    <property type="component" value="Chromosome 9N"/>
</dbReference>
<evidence type="ECO:0000313" key="3">
    <source>
        <dbReference type="Proteomes" id="UP000823388"/>
    </source>
</evidence>
<name>A0A8T0N0Y4_PANVG</name>
<evidence type="ECO:0000256" key="1">
    <source>
        <dbReference type="SAM" id="MobiDB-lite"/>
    </source>
</evidence>
<organism evidence="2 3">
    <name type="scientific">Panicum virgatum</name>
    <name type="common">Blackwell switchgrass</name>
    <dbReference type="NCBI Taxonomy" id="38727"/>
    <lineage>
        <taxon>Eukaryota</taxon>
        <taxon>Viridiplantae</taxon>
        <taxon>Streptophyta</taxon>
        <taxon>Embryophyta</taxon>
        <taxon>Tracheophyta</taxon>
        <taxon>Spermatophyta</taxon>
        <taxon>Magnoliopsida</taxon>
        <taxon>Liliopsida</taxon>
        <taxon>Poales</taxon>
        <taxon>Poaceae</taxon>
        <taxon>PACMAD clade</taxon>
        <taxon>Panicoideae</taxon>
        <taxon>Panicodae</taxon>
        <taxon>Paniceae</taxon>
        <taxon>Panicinae</taxon>
        <taxon>Panicum</taxon>
        <taxon>Panicum sect. Hiantes</taxon>
    </lineage>
</organism>
<feature type="region of interest" description="Disordered" evidence="1">
    <location>
        <begin position="30"/>
        <end position="116"/>
    </location>
</feature>
<accession>A0A8T0N0Y4</accession>